<dbReference type="InterPro" id="IPR011990">
    <property type="entry name" value="TPR-like_helical_dom_sf"/>
</dbReference>
<gene>
    <name evidence="1" type="ORF">MNBD_NITROSPIRAE01-971</name>
</gene>
<dbReference type="InterPro" id="IPR019734">
    <property type="entry name" value="TPR_rpt"/>
</dbReference>
<dbReference type="SMART" id="SM00028">
    <property type="entry name" value="TPR"/>
    <property type="match status" value="3"/>
</dbReference>
<feature type="non-terminal residue" evidence="1">
    <location>
        <position position="1"/>
    </location>
</feature>
<name>A0A3B1D3W2_9ZZZZ</name>
<proteinExistence type="predicted"/>
<evidence type="ECO:0000313" key="1">
    <source>
        <dbReference type="EMBL" id="VAX26375.1"/>
    </source>
</evidence>
<dbReference type="EMBL" id="UOGF01000010">
    <property type="protein sequence ID" value="VAX26375.1"/>
    <property type="molecule type" value="Genomic_DNA"/>
</dbReference>
<dbReference type="PROSITE" id="PS50005">
    <property type="entry name" value="TPR"/>
    <property type="match status" value="1"/>
</dbReference>
<protein>
    <submittedName>
        <fullName evidence="1">Uncharacterized protein</fullName>
    </submittedName>
</protein>
<dbReference type="AlphaFoldDB" id="A0A3B1D3W2"/>
<reference evidence="1" key="1">
    <citation type="submission" date="2018-06" db="EMBL/GenBank/DDBJ databases">
        <authorList>
            <person name="Zhirakovskaya E."/>
        </authorList>
    </citation>
    <scope>NUCLEOTIDE SEQUENCE</scope>
</reference>
<dbReference type="Gene3D" id="1.25.40.10">
    <property type="entry name" value="Tetratricopeptide repeat domain"/>
    <property type="match status" value="1"/>
</dbReference>
<organism evidence="1">
    <name type="scientific">hydrothermal vent metagenome</name>
    <dbReference type="NCBI Taxonomy" id="652676"/>
    <lineage>
        <taxon>unclassified sequences</taxon>
        <taxon>metagenomes</taxon>
        <taxon>ecological metagenomes</taxon>
    </lineage>
</organism>
<dbReference type="SUPFAM" id="SSF48452">
    <property type="entry name" value="TPR-like"/>
    <property type="match status" value="1"/>
</dbReference>
<sequence>LDRTFLPARMDLGVLYYQIGKDQEAMESFKIVEQIDPGRARVHYYQGLILRRTGSAAASQAKLEKAVSLDASLAGAIRFQSAIFHYEAGALDSAKAAFQAVLDLSPNRELTESARGFINKIDTEAPEEKPWGFSMSLGLQYDDNVVLDSGNATLPGGIKEKDGFVGVAYLQGTYEWFKKDLWRSDVQYSFYQNIQFESALKDFNIQDQHLSLSATRQFGMNEAGLIYTFQYATLGGEDYMSGHSVGPTFLWGHSEANFTEIDYRYGMKDFKDISPLFTANGDRDVDTHQLGFSHTHLFGEKGKLYGGYRFEKEDAGSSPAEDDWTYVGHEIKTGLVLPSWHQLFFSLEASLTRRDYSNANQFGGGNKREDDDLLFVAVLSRPMTEHTHISAQYLYQQNDSNVAVYDYDRSIVGLVVTASY</sequence>
<accession>A0A3B1D3W2</accession>